<evidence type="ECO:0000259" key="5">
    <source>
        <dbReference type="PROSITE" id="PS51464"/>
    </source>
</evidence>
<accession>A0A3E2XNA2</accession>
<dbReference type="Gene3D" id="1.10.10.10">
    <property type="entry name" value="Winged helix-like DNA-binding domain superfamily/Winged helix DNA-binding domain"/>
    <property type="match status" value="1"/>
</dbReference>
<dbReference type="InterPro" id="IPR035472">
    <property type="entry name" value="RpiR-like_SIS"/>
</dbReference>
<evidence type="ECO:0000313" key="6">
    <source>
        <dbReference type="EMBL" id="RGC48941.1"/>
    </source>
</evidence>
<dbReference type="GO" id="GO:0003677">
    <property type="term" value="F:DNA binding"/>
    <property type="evidence" value="ECO:0007669"/>
    <property type="project" value="UniProtKB-KW"/>
</dbReference>
<reference evidence="6 7" key="1">
    <citation type="submission" date="2018-08" db="EMBL/GenBank/DDBJ databases">
        <title>A genome reference for cultivated species of the human gut microbiota.</title>
        <authorList>
            <person name="Zou Y."/>
            <person name="Xue W."/>
            <person name="Luo G."/>
        </authorList>
    </citation>
    <scope>NUCLEOTIDE SEQUENCE [LARGE SCALE GENOMIC DNA]</scope>
    <source>
        <strain evidence="6 7">AM28-39</strain>
    </source>
</reference>
<dbReference type="PANTHER" id="PTHR30514:SF18">
    <property type="entry name" value="RPIR-FAMILY TRANSCRIPTIONAL REGULATOR"/>
    <property type="match status" value="1"/>
</dbReference>
<name>A0A3E2XNA2_9FIRM</name>
<dbReference type="AlphaFoldDB" id="A0A3E2XNA2"/>
<dbReference type="EMBL" id="QVFD01000004">
    <property type="protein sequence ID" value="RGC48941.1"/>
    <property type="molecule type" value="Genomic_DNA"/>
</dbReference>
<dbReference type="Proteomes" id="UP000261231">
    <property type="component" value="Unassembled WGS sequence"/>
</dbReference>
<organism evidence="6 7">
    <name type="scientific">Coprococcus catus</name>
    <dbReference type="NCBI Taxonomy" id="116085"/>
    <lineage>
        <taxon>Bacteria</taxon>
        <taxon>Bacillati</taxon>
        <taxon>Bacillota</taxon>
        <taxon>Clostridia</taxon>
        <taxon>Lachnospirales</taxon>
        <taxon>Lachnospiraceae</taxon>
        <taxon>Coprococcus</taxon>
    </lineage>
</organism>
<dbReference type="PANTHER" id="PTHR30514">
    <property type="entry name" value="GLUCOKINASE"/>
    <property type="match status" value="1"/>
</dbReference>
<evidence type="ECO:0000259" key="4">
    <source>
        <dbReference type="PROSITE" id="PS51071"/>
    </source>
</evidence>
<feature type="domain" description="SIS" evidence="5">
    <location>
        <begin position="140"/>
        <end position="279"/>
    </location>
</feature>
<keyword evidence="1" id="KW-0805">Transcription regulation</keyword>
<dbReference type="SUPFAM" id="SSF53697">
    <property type="entry name" value="SIS domain"/>
    <property type="match status" value="1"/>
</dbReference>
<dbReference type="Gene3D" id="3.40.50.10490">
    <property type="entry name" value="Glucose-6-phosphate isomerase like protein, domain 1"/>
    <property type="match status" value="1"/>
</dbReference>
<evidence type="ECO:0000256" key="1">
    <source>
        <dbReference type="ARBA" id="ARBA00023015"/>
    </source>
</evidence>
<dbReference type="InterPro" id="IPR000281">
    <property type="entry name" value="HTH_RpiR"/>
</dbReference>
<sequence>MIKQTDKKLEANMDTSADVLQLIEEAYKTFSKGQRYIADYICNNYDKAVDMTAARLGKIVGVSESTVVRFATELGFKGYPQFQKALGELVKQRLSSVQRISLAYERLSESPDLISSVLHNDIQNLKHTEEMIDRDAFYRAVDLIGDARKIYVIGGRSCSTLASFLNYYLSYIFDDVRLIRSDSVTESIEEIHRIGEQDVILAISFPRYSVKTIQTVSFAKNRKAKIIAITDGEQSPLAKYADCSIYAGSDMVSFVDSLVAPLSVVNALLAALSMRYKDSVTDTMLSMESIWNTMNEYERID</sequence>
<dbReference type="InterPro" id="IPR036388">
    <property type="entry name" value="WH-like_DNA-bd_sf"/>
</dbReference>
<dbReference type="InterPro" id="IPR001347">
    <property type="entry name" value="SIS_dom"/>
</dbReference>
<keyword evidence="7" id="KW-1185">Reference proteome</keyword>
<dbReference type="PROSITE" id="PS51464">
    <property type="entry name" value="SIS"/>
    <property type="match status" value="1"/>
</dbReference>
<dbReference type="PROSITE" id="PS51071">
    <property type="entry name" value="HTH_RPIR"/>
    <property type="match status" value="1"/>
</dbReference>
<evidence type="ECO:0000256" key="2">
    <source>
        <dbReference type="ARBA" id="ARBA00023125"/>
    </source>
</evidence>
<dbReference type="InterPro" id="IPR009057">
    <property type="entry name" value="Homeodomain-like_sf"/>
</dbReference>
<dbReference type="InterPro" id="IPR046348">
    <property type="entry name" value="SIS_dom_sf"/>
</dbReference>
<evidence type="ECO:0000313" key="7">
    <source>
        <dbReference type="Proteomes" id="UP000261231"/>
    </source>
</evidence>
<dbReference type="CDD" id="cd05013">
    <property type="entry name" value="SIS_RpiR"/>
    <property type="match status" value="1"/>
</dbReference>
<comment type="caution">
    <text evidence="6">The sequence shown here is derived from an EMBL/GenBank/DDBJ whole genome shotgun (WGS) entry which is preliminary data.</text>
</comment>
<evidence type="ECO:0000256" key="3">
    <source>
        <dbReference type="ARBA" id="ARBA00023163"/>
    </source>
</evidence>
<dbReference type="GO" id="GO:1901135">
    <property type="term" value="P:carbohydrate derivative metabolic process"/>
    <property type="evidence" value="ECO:0007669"/>
    <property type="project" value="InterPro"/>
</dbReference>
<feature type="domain" description="HTH rpiR-type" evidence="4">
    <location>
        <begin position="17"/>
        <end position="93"/>
    </location>
</feature>
<keyword evidence="2" id="KW-0238">DNA-binding</keyword>
<protein>
    <submittedName>
        <fullName evidence="6">MurR/RpiR family transcriptional regulator</fullName>
    </submittedName>
</protein>
<proteinExistence type="predicted"/>
<keyword evidence="3" id="KW-0804">Transcription</keyword>
<dbReference type="Pfam" id="PF01380">
    <property type="entry name" value="SIS"/>
    <property type="match status" value="1"/>
</dbReference>
<dbReference type="SUPFAM" id="SSF46689">
    <property type="entry name" value="Homeodomain-like"/>
    <property type="match status" value="1"/>
</dbReference>
<gene>
    <name evidence="6" type="ORF">DW747_06660</name>
</gene>
<dbReference type="GO" id="GO:0003700">
    <property type="term" value="F:DNA-binding transcription factor activity"/>
    <property type="evidence" value="ECO:0007669"/>
    <property type="project" value="InterPro"/>
</dbReference>
<dbReference type="OrthoDB" id="2930at2"/>
<dbReference type="InterPro" id="IPR047640">
    <property type="entry name" value="RpiR-like"/>
</dbReference>
<dbReference type="Pfam" id="PF01418">
    <property type="entry name" value="HTH_6"/>
    <property type="match status" value="1"/>
</dbReference>
<dbReference type="GO" id="GO:0097367">
    <property type="term" value="F:carbohydrate derivative binding"/>
    <property type="evidence" value="ECO:0007669"/>
    <property type="project" value="InterPro"/>
</dbReference>